<evidence type="ECO:0000256" key="1">
    <source>
        <dbReference type="ARBA" id="ARBA00006926"/>
    </source>
</evidence>
<dbReference type="AlphaFoldDB" id="A0A9Q0RWX0"/>
<dbReference type="PANTHER" id="PTHR11592">
    <property type="entry name" value="GLUTATHIONE PEROXIDASE"/>
    <property type="match status" value="1"/>
</dbReference>
<dbReference type="PRINTS" id="PR01011">
    <property type="entry name" value="GLUTPROXDASE"/>
</dbReference>
<dbReference type="Gene3D" id="3.40.30.10">
    <property type="entry name" value="Glutaredoxin"/>
    <property type="match status" value="2"/>
</dbReference>
<evidence type="ECO:0000256" key="3">
    <source>
        <dbReference type="ARBA" id="ARBA00023002"/>
    </source>
</evidence>
<gene>
    <name evidence="5" type="primary">GPX7</name>
    <name evidence="5" type="ORF">Bhyg_13918</name>
</gene>
<dbReference type="OrthoDB" id="446890at2759"/>
<evidence type="ECO:0000256" key="2">
    <source>
        <dbReference type="ARBA" id="ARBA00022559"/>
    </source>
</evidence>
<keyword evidence="6" id="KW-1185">Reference proteome</keyword>
<evidence type="ECO:0000256" key="4">
    <source>
        <dbReference type="RuleBase" id="RU000499"/>
    </source>
</evidence>
<organism evidence="5 6">
    <name type="scientific">Pseudolycoriella hygida</name>
    <dbReference type="NCBI Taxonomy" id="35572"/>
    <lineage>
        <taxon>Eukaryota</taxon>
        <taxon>Metazoa</taxon>
        <taxon>Ecdysozoa</taxon>
        <taxon>Arthropoda</taxon>
        <taxon>Hexapoda</taxon>
        <taxon>Insecta</taxon>
        <taxon>Pterygota</taxon>
        <taxon>Neoptera</taxon>
        <taxon>Endopterygota</taxon>
        <taxon>Diptera</taxon>
        <taxon>Nematocera</taxon>
        <taxon>Sciaroidea</taxon>
        <taxon>Sciaridae</taxon>
        <taxon>Pseudolycoriella</taxon>
    </lineage>
</organism>
<evidence type="ECO:0000313" key="5">
    <source>
        <dbReference type="EMBL" id="KAJ6635333.1"/>
    </source>
</evidence>
<dbReference type="SUPFAM" id="SSF52833">
    <property type="entry name" value="Thioredoxin-like"/>
    <property type="match status" value="2"/>
</dbReference>
<dbReference type="InterPro" id="IPR000889">
    <property type="entry name" value="Glutathione_peroxidase"/>
</dbReference>
<dbReference type="Pfam" id="PF00255">
    <property type="entry name" value="GSHPx"/>
    <property type="match status" value="2"/>
</dbReference>
<dbReference type="PROSITE" id="PS51355">
    <property type="entry name" value="GLUTATHIONE_PEROXID_3"/>
    <property type="match status" value="2"/>
</dbReference>
<proteinExistence type="inferred from homology"/>
<dbReference type="PANTHER" id="PTHR11592:SF78">
    <property type="entry name" value="GLUTATHIONE PEROXIDASE"/>
    <property type="match status" value="1"/>
</dbReference>
<dbReference type="GO" id="GO:0006979">
    <property type="term" value="P:response to oxidative stress"/>
    <property type="evidence" value="ECO:0007669"/>
    <property type="project" value="InterPro"/>
</dbReference>
<dbReference type="EMBL" id="WJQU01000004">
    <property type="protein sequence ID" value="KAJ6635333.1"/>
    <property type="molecule type" value="Genomic_DNA"/>
</dbReference>
<name>A0A9Q0RWX0_9DIPT</name>
<sequence>MAKMENPTDYKAAKSIYDFTVQDTHGNDVKLDKYKGHVVLIVNIASQCGLTKNNYAKLSELKSKYYEAGLRILSFPCNQFGSQMPEEDGEAMECHLKSANAEFGDLFKKIDVNGDNASPLFKSFWFSSSCRASGIFLRSLQAYDLTLLPFHKHFTLYIKMASPDFYKEAKSIHEFTVVDSYGNDVSLDKYKGNVVLIVNIASNCGLTKNNYAKLMALRNKYYDSGLRILSFPCNQFAYQMPEEDGEAMVCHLKAANAEFGDVFKKINVNGDDAIPLYKFLKHKLTGTLGMSFIKWNFTKFLVDKNGVPVERFSPTTDPMDIATKIEELLKA</sequence>
<keyword evidence="2 4" id="KW-0575">Peroxidase</keyword>
<evidence type="ECO:0000313" key="6">
    <source>
        <dbReference type="Proteomes" id="UP001151699"/>
    </source>
</evidence>
<dbReference type="CDD" id="cd00340">
    <property type="entry name" value="GSH_Peroxidase"/>
    <property type="match status" value="1"/>
</dbReference>
<dbReference type="GO" id="GO:0004601">
    <property type="term" value="F:peroxidase activity"/>
    <property type="evidence" value="ECO:0007669"/>
    <property type="project" value="UniProtKB-KW"/>
</dbReference>
<comment type="similarity">
    <text evidence="1 4">Belongs to the glutathione peroxidase family.</text>
</comment>
<reference evidence="5" key="1">
    <citation type="submission" date="2022-07" db="EMBL/GenBank/DDBJ databases">
        <authorList>
            <person name="Trinca V."/>
            <person name="Uliana J.V.C."/>
            <person name="Torres T.T."/>
            <person name="Ward R.J."/>
            <person name="Monesi N."/>
        </authorList>
    </citation>
    <scope>NUCLEOTIDE SEQUENCE</scope>
    <source>
        <strain evidence="5">HSMRA1968</strain>
        <tissue evidence="5">Whole embryos</tissue>
    </source>
</reference>
<dbReference type="InterPro" id="IPR036249">
    <property type="entry name" value="Thioredoxin-like_sf"/>
</dbReference>
<dbReference type="FunFam" id="3.40.30.10:FF:000025">
    <property type="entry name" value="Glutathione peroxidase"/>
    <property type="match status" value="1"/>
</dbReference>
<accession>A0A9Q0RWX0</accession>
<keyword evidence="3 4" id="KW-0560">Oxidoreductase</keyword>
<comment type="caution">
    <text evidence="5">The sequence shown here is derived from an EMBL/GenBank/DDBJ whole genome shotgun (WGS) entry which is preliminary data.</text>
</comment>
<dbReference type="Proteomes" id="UP001151699">
    <property type="component" value="Chromosome C"/>
</dbReference>
<protein>
    <recommendedName>
        <fullName evidence="4">Glutathione peroxidase</fullName>
    </recommendedName>
</protein>